<evidence type="ECO:0000313" key="7">
    <source>
        <dbReference type="EMBL" id="NYI97728.1"/>
    </source>
</evidence>
<dbReference type="InterPro" id="IPR050683">
    <property type="entry name" value="Bact_Polysacc_Export_ATP-bd"/>
</dbReference>
<evidence type="ECO:0000256" key="2">
    <source>
        <dbReference type="ARBA" id="ARBA00022448"/>
    </source>
</evidence>
<sequence length="342" mass="36556">MAEPVIEAKGLGIKFAMNRKRRRSLREMLIHGTKRDPNASGAEFWPLRDVSFSIEQGECVGIVGKNGTGKSTLLKIIAGVLIPDEGTVEVRGKVAPLLELRAGFNGQLTGRENIYLVGSLHGMSQQTIDERFDEIVEFANIREGYIDMPVRHYSSGMKVRLGFALISQLDHPIMLVDEVLAVGDRAFKRKCYRAISRMLEADRTMVLVSHSEGDLRRFCTRGLYMKDGRLVLDTDIDTALAAYQADAQAEQEAQKAKRAAKQAKAEGAQAAGAAGRNQAAETGDTGETGQADQPAAPPGPGAPSDSAAPEGSGTPAAPSEDPADPAQGSGDRTPGRGDDRAA</sequence>
<dbReference type="PANTHER" id="PTHR46743:SF2">
    <property type="entry name" value="TEICHOIC ACIDS EXPORT ATP-BINDING PROTEIN TAGH"/>
    <property type="match status" value="1"/>
</dbReference>
<protein>
    <submittedName>
        <fullName evidence="7">ABC-2 type transport system ATP-binding protein</fullName>
    </submittedName>
</protein>
<dbReference type="PROSITE" id="PS50893">
    <property type="entry name" value="ABC_TRANSPORTER_2"/>
    <property type="match status" value="1"/>
</dbReference>
<dbReference type="GO" id="GO:0016887">
    <property type="term" value="F:ATP hydrolysis activity"/>
    <property type="evidence" value="ECO:0007669"/>
    <property type="project" value="InterPro"/>
</dbReference>
<feature type="domain" description="ABC transporter" evidence="6">
    <location>
        <begin position="25"/>
        <end position="252"/>
    </location>
</feature>
<dbReference type="GO" id="GO:0016020">
    <property type="term" value="C:membrane"/>
    <property type="evidence" value="ECO:0007669"/>
    <property type="project" value="InterPro"/>
</dbReference>
<evidence type="ECO:0000313" key="8">
    <source>
        <dbReference type="Proteomes" id="UP000575985"/>
    </source>
</evidence>
<keyword evidence="4 7" id="KW-0067">ATP-binding</keyword>
<dbReference type="GO" id="GO:0140359">
    <property type="term" value="F:ABC-type transporter activity"/>
    <property type="evidence" value="ECO:0007669"/>
    <property type="project" value="InterPro"/>
</dbReference>
<dbReference type="InterPro" id="IPR017871">
    <property type="entry name" value="ABC_transporter-like_CS"/>
</dbReference>
<keyword evidence="3" id="KW-0547">Nucleotide-binding</keyword>
<comment type="similarity">
    <text evidence="1">Belongs to the ABC transporter superfamily.</text>
</comment>
<dbReference type="GO" id="GO:0005524">
    <property type="term" value="F:ATP binding"/>
    <property type="evidence" value="ECO:0007669"/>
    <property type="project" value="UniProtKB-KW"/>
</dbReference>
<evidence type="ECO:0000256" key="4">
    <source>
        <dbReference type="ARBA" id="ARBA00022840"/>
    </source>
</evidence>
<dbReference type="CDD" id="cd03220">
    <property type="entry name" value="ABC_KpsT_Wzt"/>
    <property type="match status" value="1"/>
</dbReference>
<proteinExistence type="inferred from homology"/>
<feature type="region of interest" description="Disordered" evidence="5">
    <location>
        <begin position="254"/>
        <end position="342"/>
    </location>
</feature>
<evidence type="ECO:0000256" key="5">
    <source>
        <dbReference type="SAM" id="MobiDB-lite"/>
    </source>
</evidence>
<dbReference type="InterPro" id="IPR003439">
    <property type="entry name" value="ABC_transporter-like_ATP-bd"/>
</dbReference>
<dbReference type="Gene3D" id="3.40.50.300">
    <property type="entry name" value="P-loop containing nucleotide triphosphate hydrolases"/>
    <property type="match status" value="1"/>
</dbReference>
<evidence type="ECO:0000256" key="1">
    <source>
        <dbReference type="ARBA" id="ARBA00005417"/>
    </source>
</evidence>
<organism evidence="7 8">
    <name type="scientific">Streptomonospora nanhaiensis</name>
    <dbReference type="NCBI Taxonomy" id="1323731"/>
    <lineage>
        <taxon>Bacteria</taxon>
        <taxon>Bacillati</taxon>
        <taxon>Actinomycetota</taxon>
        <taxon>Actinomycetes</taxon>
        <taxon>Streptosporangiales</taxon>
        <taxon>Nocardiopsidaceae</taxon>
        <taxon>Streptomonospora</taxon>
    </lineage>
</organism>
<dbReference type="InterPro" id="IPR015860">
    <property type="entry name" value="ABC_transpr_TagH-like"/>
</dbReference>
<dbReference type="AlphaFoldDB" id="A0A853BQN2"/>
<dbReference type="PROSITE" id="PS00211">
    <property type="entry name" value="ABC_TRANSPORTER_1"/>
    <property type="match status" value="1"/>
</dbReference>
<dbReference type="InterPro" id="IPR027417">
    <property type="entry name" value="P-loop_NTPase"/>
</dbReference>
<feature type="compositionally biased region" description="Low complexity" evidence="5">
    <location>
        <begin position="302"/>
        <end position="326"/>
    </location>
</feature>
<keyword evidence="2" id="KW-0813">Transport</keyword>
<keyword evidence="8" id="KW-1185">Reference proteome</keyword>
<reference evidence="7 8" key="1">
    <citation type="submission" date="2020-07" db="EMBL/GenBank/DDBJ databases">
        <title>Sequencing the genomes of 1000 actinobacteria strains.</title>
        <authorList>
            <person name="Klenk H.-P."/>
        </authorList>
    </citation>
    <scope>NUCLEOTIDE SEQUENCE [LARGE SCALE GENOMIC DNA]</scope>
    <source>
        <strain evidence="7 8">DSM 45927</strain>
    </source>
</reference>
<dbReference type="SMART" id="SM00382">
    <property type="entry name" value="AAA"/>
    <property type="match status" value="1"/>
</dbReference>
<dbReference type="Pfam" id="PF00005">
    <property type="entry name" value="ABC_tran"/>
    <property type="match status" value="1"/>
</dbReference>
<name>A0A853BQN2_9ACTN</name>
<evidence type="ECO:0000259" key="6">
    <source>
        <dbReference type="PROSITE" id="PS50893"/>
    </source>
</evidence>
<feature type="compositionally biased region" description="Low complexity" evidence="5">
    <location>
        <begin position="265"/>
        <end position="281"/>
    </location>
</feature>
<dbReference type="PANTHER" id="PTHR46743">
    <property type="entry name" value="TEICHOIC ACIDS EXPORT ATP-BINDING PROTEIN TAGH"/>
    <property type="match status" value="1"/>
</dbReference>
<comment type="caution">
    <text evidence="7">The sequence shown here is derived from an EMBL/GenBank/DDBJ whole genome shotgun (WGS) entry which is preliminary data.</text>
</comment>
<gene>
    <name evidence="7" type="ORF">HNR12_004005</name>
</gene>
<dbReference type="InterPro" id="IPR003593">
    <property type="entry name" value="AAA+_ATPase"/>
</dbReference>
<feature type="compositionally biased region" description="Basic and acidic residues" evidence="5">
    <location>
        <begin position="333"/>
        <end position="342"/>
    </location>
</feature>
<dbReference type="Proteomes" id="UP000575985">
    <property type="component" value="Unassembled WGS sequence"/>
</dbReference>
<dbReference type="SUPFAM" id="SSF52540">
    <property type="entry name" value="P-loop containing nucleoside triphosphate hydrolases"/>
    <property type="match status" value="1"/>
</dbReference>
<dbReference type="EMBL" id="JACCFO010000001">
    <property type="protein sequence ID" value="NYI97728.1"/>
    <property type="molecule type" value="Genomic_DNA"/>
</dbReference>
<evidence type="ECO:0000256" key="3">
    <source>
        <dbReference type="ARBA" id="ARBA00022741"/>
    </source>
</evidence>
<accession>A0A853BQN2</accession>